<dbReference type="InterPro" id="IPR021463">
    <property type="entry name" value="Methyltransf_34"/>
</dbReference>
<evidence type="ECO:0000313" key="3">
    <source>
        <dbReference type="Proteomes" id="UP000038010"/>
    </source>
</evidence>
<keyword evidence="3" id="KW-1185">Reference proteome</keyword>
<dbReference type="EMBL" id="LFJN01000005">
    <property type="protein sequence ID" value="KPI43287.1"/>
    <property type="molecule type" value="Genomic_DNA"/>
</dbReference>
<dbReference type="VEuPathDB" id="FungiDB:AB675_6999"/>
<evidence type="ECO:0000313" key="2">
    <source>
        <dbReference type="EMBL" id="KPI43287.1"/>
    </source>
</evidence>
<protein>
    <recommendedName>
        <fullName evidence="4">25S rRNA (Uridine(2843)-N(3))-methyltransferase</fullName>
    </recommendedName>
</protein>
<dbReference type="STRING" id="1664694.A0A0N1HY96"/>
<feature type="compositionally biased region" description="Polar residues" evidence="1">
    <location>
        <begin position="8"/>
        <end position="27"/>
    </location>
</feature>
<accession>A0A0N1HY96</accession>
<name>A0A0N1HY96_9EURO</name>
<dbReference type="AlphaFoldDB" id="A0A0N1HY96"/>
<comment type="caution">
    <text evidence="2">The sequence shown here is derived from an EMBL/GenBank/DDBJ whole genome shotgun (WGS) entry which is preliminary data.</text>
</comment>
<dbReference type="OrthoDB" id="6419443at2759"/>
<dbReference type="Pfam" id="PF11312">
    <property type="entry name" value="Methyltransf_34"/>
    <property type="match status" value="1"/>
</dbReference>
<sequence length="373" mass="40464">MAPRRKQQISAKPQTTASKSENVTSASKVKEEKNLLPIELQQLILDHFTRAFPCPNPTDLKAQIQTVKGHLYNRDFVPAFSKPEYLDAYALRWSAARALGYAELFASLSHSGGLSSLSSLSSRNADADASLPSHIAGLDEATSNQRQILCIGGGAGAELVALCASTTTAPGSGHTATPRPPLSVTLLDIANWSSVVSKLQTALTTAPALSAYASATAKASNAPLIEPSNLEMSFVQMDVLDPWDQALQAKVRGVGLVTIMFTLNELFGASRAKTTGMLLNLSDWMHVGSELLVVDSPGSYSQVGVGQSGETKKYPMKFLLQHTLMEVAKGKWDLVFGEESRWFRVGENGKGEKLSYALELENMRYQVWLYRRV</sequence>
<organism evidence="2 3">
    <name type="scientific">Cyphellophora attinorum</name>
    <dbReference type="NCBI Taxonomy" id="1664694"/>
    <lineage>
        <taxon>Eukaryota</taxon>
        <taxon>Fungi</taxon>
        <taxon>Dikarya</taxon>
        <taxon>Ascomycota</taxon>
        <taxon>Pezizomycotina</taxon>
        <taxon>Eurotiomycetes</taxon>
        <taxon>Chaetothyriomycetidae</taxon>
        <taxon>Chaetothyriales</taxon>
        <taxon>Cyphellophoraceae</taxon>
        <taxon>Cyphellophora</taxon>
    </lineage>
</organism>
<evidence type="ECO:0000256" key="1">
    <source>
        <dbReference type="SAM" id="MobiDB-lite"/>
    </source>
</evidence>
<dbReference type="GeneID" id="28739210"/>
<gene>
    <name evidence="2" type="ORF">AB675_6999</name>
</gene>
<dbReference type="Proteomes" id="UP000038010">
    <property type="component" value="Unassembled WGS sequence"/>
</dbReference>
<feature type="region of interest" description="Disordered" evidence="1">
    <location>
        <begin position="1"/>
        <end position="28"/>
    </location>
</feature>
<reference evidence="2 3" key="1">
    <citation type="submission" date="2015-06" db="EMBL/GenBank/DDBJ databases">
        <title>Draft genome of the ant-associated black yeast Phialophora attae CBS 131958.</title>
        <authorList>
            <person name="Moreno L.F."/>
            <person name="Stielow B.J."/>
            <person name="de Hoog S."/>
            <person name="Vicente V.A."/>
            <person name="Weiss V.A."/>
            <person name="de Vries M."/>
            <person name="Cruz L.M."/>
            <person name="Souza E.M."/>
        </authorList>
    </citation>
    <scope>NUCLEOTIDE SEQUENCE [LARGE SCALE GENOMIC DNA]</scope>
    <source>
        <strain evidence="2 3">CBS 131958</strain>
    </source>
</reference>
<dbReference type="RefSeq" id="XP_018003250.1">
    <property type="nucleotide sequence ID" value="XM_018147331.1"/>
</dbReference>
<proteinExistence type="predicted"/>
<evidence type="ECO:0008006" key="4">
    <source>
        <dbReference type="Google" id="ProtNLM"/>
    </source>
</evidence>